<dbReference type="Proteomes" id="UP001199054">
    <property type="component" value="Unassembled WGS sequence"/>
</dbReference>
<dbReference type="InterPro" id="IPR024520">
    <property type="entry name" value="DUF3558"/>
</dbReference>
<dbReference type="EMBL" id="JAJAUY010000014">
    <property type="protein sequence ID" value="MCB5178971.1"/>
    <property type="molecule type" value="Genomic_DNA"/>
</dbReference>
<dbReference type="RefSeq" id="WP_226725788.1">
    <property type="nucleotide sequence ID" value="NZ_JAJAUY010000014.1"/>
</dbReference>
<evidence type="ECO:0000313" key="3">
    <source>
        <dbReference type="EMBL" id="MCB5178971.1"/>
    </source>
</evidence>
<name>A0ABS8B307_9ACTN</name>
<comment type="caution">
    <text evidence="3">The sequence shown here is derived from an EMBL/GenBank/DDBJ whole genome shotgun (WGS) entry which is preliminary data.</text>
</comment>
<dbReference type="Pfam" id="PF12079">
    <property type="entry name" value="DUF3558"/>
    <property type="match status" value="1"/>
</dbReference>
<protein>
    <submittedName>
        <fullName evidence="3">DUF3558 domain-containing protein</fullName>
    </submittedName>
</protein>
<gene>
    <name evidence="3" type="ORF">LG632_06175</name>
</gene>
<sequence>MHLSASRLTRVLACAAVPVILTVAGCSSDSGKGSGSDGGKKSDSSSSSSKAPGGKSSAKPEKAAFSTLPDPCKSVQAKTIETLVPEAKDKNGTATKSNDLASRASCSWNGLDEDGLKGSDYRWLAVSLVRYDSHDSLGSGNKRAEEQYTKQVESAKGTQGAQNLKAEPAGGVGDQATAVTYGVKKDVDFFNTTVVVRTQNVVVTLDYNGASYEGRQAPDAGKLLEGAIAAAREVVGSVGAANQQGGQEQGGQQQGGQQQGQPQGGQPSQQSSQQPGQGQNPQQQ</sequence>
<evidence type="ECO:0000256" key="2">
    <source>
        <dbReference type="SAM" id="SignalP"/>
    </source>
</evidence>
<evidence type="ECO:0000256" key="1">
    <source>
        <dbReference type="SAM" id="MobiDB-lite"/>
    </source>
</evidence>
<reference evidence="3 4" key="1">
    <citation type="submission" date="2021-10" db="EMBL/GenBank/DDBJ databases">
        <title>Streptomyces sp. strain SMC 277, a novel streptomycete isolated from soil.</title>
        <authorList>
            <person name="Chanama M."/>
        </authorList>
    </citation>
    <scope>NUCLEOTIDE SEQUENCE [LARGE SCALE GENOMIC DNA]</scope>
    <source>
        <strain evidence="3 4">SMC 277</strain>
    </source>
</reference>
<feature type="signal peptide" evidence="2">
    <location>
        <begin position="1"/>
        <end position="15"/>
    </location>
</feature>
<accession>A0ABS8B307</accession>
<feature type="region of interest" description="Disordered" evidence="1">
    <location>
        <begin position="25"/>
        <end position="70"/>
    </location>
</feature>
<keyword evidence="4" id="KW-1185">Reference proteome</keyword>
<evidence type="ECO:0000313" key="4">
    <source>
        <dbReference type="Proteomes" id="UP001199054"/>
    </source>
</evidence>
<feature type="compositionally biased region" description="Low complexity" evidence="1">
    <location>
        <begin position="259"/>
        <end position="284"/>
    </location>
</feature>
<feature type="region of interest" description="Disordered" evidence="1">
    <location>
        <begin position="239"/>
        <end position="284"/>
    </location>
</feature>
<feature type="compositionally biased region" description="Low complexity" evidence="1">
    <location>
        <begin position="44"/>
        <end position="57"/>
    </location>
</feature>
<feature type="chain" id="PRO_5047016934" evidence="2">
    <location>
        <begin position="16"/>
        <end position="284"/>
    </location>
</feature>
<feature type="compositionally biased region" description="Gly residues" evidence="1">
    <location>
        <begin position="247"/>
        <end position="258"/>
    </location>
</feature>
<dbReference type="PROSITE" id="PS51257">
    <property type="entry name" value="PROKAR_LIPOPROTEIN"/>
    <property type="match status" value="1"/>
</dbReference>
<proteinExistence type="predicted"/>
<organism evidence="3 4">
    <name type="scientific">Streptomyces antimicrobicus</name>
    <dbReference type="NCBI Taxonomy" id="2883108"/>
    <lineage>
        <taxon>Bacteria</taxon>
        <taxon>Bacillati</taxon>
        <taxon>Actinomycetota</taxon>
        <taxon>Actinomycetes</taxon>
        <taxon>Kitasatosporales</taxon>
        <taxon>Streptomycetaceae</taxon>
        <taxon>Streptomyces</taxon>
    </lineage>
</organism>
<keyword evidence="2" id="KW-0732">Signal</keyword>